<name>A0A1V4JTK7_PATFA</name>
<protein>
    <submittedName>
        <fullName evidence="2">Uncharacterized protein</fullName>
    </submittedName>
</protein>
<reference evidence="2 3" key="1">
    <citation type="submission" date="2016-02" db="EMBL/GenBank/DDBJ databases">
        <title>Band-tailed pigeon sequencing and assembly.</title>
        <authorList>
            <person name="Soares A.E."/>
            <person name="Novak B.J."/>
            <person name="Rice E.S."/>
            <person name="O'Connell B."/>
            <person name="Chang D."/>
            <person name="Weber S."/>
            <person name="Shapiro B."/>
        </authorList>
    </citation>
    <scope>NUCLEOTIDE SEQUENCE [LARGE SCALE GENOMIC DNA]</scope>
    <source>
        <strain evidence="2">BTP2013</strain>
        <tissue evidence="2">Blood</tissue>
    </source>
</reference>
<evidence type="ECO:0000313" key="2">
    <source>
        <dbReference type="EMBL" id="OPJ75542.1"/>
    </source>
</evidence>
<feature type="compositionally biased region" description="Basic and acidic residues" evidence="1">
    <location>
        <begin position="25"/>
        <end position="43"/>
    </location>
</feature>
<organism evidence="2 3">
    <name type="scientific">Patagioenas fasciata monilis</name>
    <dbReference type="NCBI Taxonomy" id="372326"/>
    <lineage>
        <taxon>Eukaryota</taxon>
        <taxon>Metazoa</taxon>
        <taxon>Chordata</taxon>
        <taxon>Craniata</taxon>
        <taxon>Vertebrata</taxon>
        <taxon>Euteleostomi</taxon>
        <taxon>Archelosauria</taxon>
        <taxon>Archosauria</taxon>
        <taxon>Dinosauria</taxon>
        <taxon>Saurischia</taxon>
        <taxon>Theropoda</taxon>
        <taxon>Coelurosauria</taxon>
        <taxon>Aves</taxon>
        <taxon>Neognathae</taxon>
        <taxon>Neoaves</taxon>
        <taxon>Columbimorphae</taxon>
        <taxon>Columbiformes</taxon>
        <taxon>Columbidae</taxon>
        <taxon>Patagioenas</taxon>
    </lineage>
</organism>
<accession>A0A1V4JTK7</accession>
<dbReference type="Proteomes" id="UP000190648">
    <property type="component" value="Unassembled WGS sequence"/>
</dbReference>
<sequence length="124" mass="13755">MQDLEREAELQTPCTLPDLPGRPAAGEKRKPSPEGKTHWKNPRDNQVSVGFQTKEEKRSCDTSIGGRKPGKKREEPLGQAVVRRRLSWESIQTQDKVLKQSLAVEGAPQIGALQGAWPGTMDKL</sequence>
<gene>
    <name evidence="2" type="ORF">AV530_016417</name>
</gene>
<proteinExistence type="predicted"/>
<keyword evidence="3" id="KW-1185">Reference proteome</keyword>
<evidence type="ECO:0000256" key="1">
    <source>
        <dbReference type="SAM" id="MobiDB-lite"/>
    </source>
</evidence>
<dbReference type="AlphaFoldDB" id="A0A1V4JTK7"/>
<dbReference type="EMBL" id="LSYS01006225">
    <property type="protein sequence ID" value="OPJ75542.1"/>
    <property type="molecule type" value="Genomic_DNA"/>
</dbReference>
<comment type="caution">
    <text evidence="2">The sequence shown here is derived from an EMBL/GenBank/DDBJ whole genome shotgun (WGS) entry which is preliminary data.</text>
</comment>
<evidence type="ECO:0000313" key="3">
    <source>
        <dbReference type="Proteomes" id="UP000190648"/>
    </source>
</evidence>
<feature type="region of interest" description="Disordered" evidence="1">
    <location>
        <begin position="1"/>
        <end position="77"/>
    </location>
</feature>